<dbReference type="Proteomes" id="UP000805193">
    <property type="component" value="Unassembled WGS sequence"/>
</dbReference>
<evidence type="ECO:0000313" key="2">
    <source>
        <dbReference type="Proteomes" id="UP000805193"/>
    </source>
</evidence>
<keyword evidence="2" id="KW-1185">Reference proteome</keyword>
<accession>A0AC60PVL5</accession>
<organism evidence="1 2">
    <name type="scientific">Ixodes persulcatus</name>
    <name type="common">Taiga tick</name>
    <dbReference type="NCBI Taxonomy" id="34615"/>
    <lineage>
        <taxon>Eukaryota</taxon>
        <taxon>Metazoa</taxon>
        <taxon>Ecdysozoa</taxon>
        <taxon>Arthropoda</taxon>
        <taxon>Chelicerata</taxon>
        <taxon>Arachnida</taxon>
        <taxon>Acari</taxon>
        <taxon>Parasitiformes</taxon>
        <taxon>Ixodida</taxon>
        <taxon>Ixodoidea</taxon>
        <taxon>Ixodidae</taxon>
        <taxon>Ixodinae</taxon>
        <taxon>Ixodes</taxon>
    </lineage>
</organism>
<comment type="caution">
    <text evidence="1">The sequence shown here is derived from an EMBL/GenBank/DDBJ whole genome shotgun (WGS) entry which is preliminary data.</text>
</comment>
<sequence>MGFPISPSRSSFKQTVGVVVTNVGGPGYEEPRRYSPKGTALPRPPEPDGSQRTDPAVTARAADYEVGIASQRSARSDCEKAFKEILRGKLKETIFWDQFLDIGCGAGDLTRSIVKVFGGNHRVVVATETSIEVVKVLRRNAAERDVLYEVMDIEKDVDEALKTWGRFRRIFSFYHLERASNKRLALANMRELLIDNGELFLLFQTSSNLRPLFQAIKESEKWAHVAM</sequence>
<proteinExistence type="predicted"/>
<reference evidence="1 2" key="1">
    <citation type="journal article" date="2020" name="Cell">
        <title>Large-Scale Comparative Analyses of Tick Genomes Elucidate Their Genetic Diversity and Vector Capacities.</title>
        <authorList>
            <consortium name="Tick Genome and Microbiome Consortium (TIGMIC)"/>
            <person name="Jia N."/>
            <person name="Wang J."/>
            <person name="Shi W."/>
            <person name="Du L."/>
            <person name="Sun Y."/>
            <person name="Zhan W."/>
            <person name="Jiang J.F."/>
            <person name="Wang Q."/>
            <person name="Zhang B."/>
            <person name="Ji P."/>
            <person name="Bell-Sakyi L."/>
            <person name="Cui X.M."/>
            <person name="Yuan T.T."/>
            <person name="Jiang B.G."/>
            <person name="Yang W.F."/>
            <person name="Lam T.T."/>
            <person name="Chang Q.C."/>
            <person name="Ding S.J."/>
            <person name="Wang X.J."/>
            <person name="Zhu J.G."/>
            <person name="Ruan X.D."/>
            <person name="Zhao L."/>
            <person name="Wei J.T."/>
            <person name="Ye R.Z."/>
            <person name="Que T.C."/>
            <person name="Du C.H."/>
            <person name="Zhou Y.H."/>
            <person name="Cheng J.X."/>
            <person name="Dai P.F."/>
            <person name="Guo W.B."/>
            <person name="Han X.H."/>
            <person name="Huang E.J."/>
            <person name="Li L.F."/>
            <person name="Wei W."/>
            <person name="Gao Y.C."/>
            <person name="Liu J.Z."/>
            <person name="Shao H.Z."/>
            <person name="Wang X."/>
            <person name="Wang C.C."/>
            <person name="Yang T.C."/>
            <person name="Huo Q.B."/>
            <person name="Li W."/>
            <person name="Chen H.Y."/>
            <person name="Chen S.E."/>
            <person name="Zhou L.G."/>
            <person name="Ni X.B."/>
            <person name="Tian J.H."/>
            <person name="Sheng Y."/>
            <person name="Liu T."/>
            <person name="Pan Y.S."/>
            <person name="Xia L.Y."/>
            <person name="Li J."/>
            <person name="Zhao F."/>
            <person name="Cao W.C."/>
        </authorList>
    </citation>
    <scope>NUCLEOTIDE SEQUENCE [LARGE SCALE GENOMIC DNA]</scope>
    <source>
        <strain evidence="1">Iper-2018</strain>
    </source>
</reference>
<gene>
    <name evidence="1" type="ORF">HPB47_027533</name>
</gene>
<evidence type="ECO:0000313" key="1">
    <source>
        <dbReference type="EMBL" id="KAG0425288.1"/>
    </source>
</evidence>
<feature type="non-terminal residue" evidence="1">
    <location>
        <position position="227"/>
    </location>
</feature>
<protein>
    <submittedName>
        <fullName evidence="1">Uncharacterized protein</fullName>
    </submittedName>
</protein>
<name>A0AC60PVL5_IXOPE</name>
<dbReference type="EMBL" id="JABSTQ010009864">
    <property type="protein sequence ID" value="KAG0425288.1"/>
    <property type="molecule type" value="Genomic_DNA"/>
</dbReference>